<proteinExistence type="predicted"/>
<gene>
    <name evidence="2" type="ORF">J2T10_004056</name>
</gene>
<dbReference type="Proteomes" id="UP001244563">
    <property type="component" value="Unassembled WGS sequence"/>
</dbReference>
<protein>
    <recommendedName>
        <fullName evidence="4">Lipoprotein</fullName>
    </recommendedName>
</protein>
<organism evidence="2 3">
    <name type="scientific">Paenarthrobacter nicotinovorans</name>
    <name type="common">Arthrobacter nicotinovorans</name>
    <dbReference type="NCBI Taxonomy" id="29320"/>
    <lineage>
        <taxon>Bacteria</taxon>
        <taxon>Bacillati</taxon>
        <taxon>Actinomycetota</taxon>
        <taxon>Actinomycetes</taxon>
        <taxon>Micrococcales</taxon>
        <taxon>Micrococcaceae</taxon>
        <taxon>Paenarthrobacter</taxon>
    </lineage>
</organism>
<feature type="region of interest" description="Disordered" evidence="1">
    <location>
        <begin position="71"/>
        <end position="90"/>
    </location>
</feature>
<reference evidence="2 3" key="1">
    <citation type="submission" date="2023-07" db="EMBL/GenBank/DDBJ databases">
        <title>Sorghum-associated microbial communities from plants grown in Nebraska, USA.</title>
        <authorList>
            <person name="Schachtman D."/>
        </authorList>
    </citation>
    <scope>NUCLEOTIDE SEQUENCE [LARGE SCALE GENOMIC DNA]</scope>
    <source>
        <strain evidence="2 3">CC523</strain>
    </source>
</reference>
<comment type="caution">
    <text evidence="2">The sequence shown here is derived from an EMBL/GenBank/DDBJ whole genome shotgun (WGS) entry which is preliminary data.</text>
</comment>
<evidence type="ECO:0000313" key="2">
    <source>
        <dbReference type="EMBL" id="MDQ0104382.1"/>
    </source>
</evidence>
<dbReference type="EMBL" id="JAUSSW010000016">
    <property type="protein sequence ID" value="MDQ0104382.1"/>
    <property type="molecule type" value="Genomic_DNA"/>
</dbReference>
<accession>A0ABT9TVH3</accession>
<name>A0ABT9TVH3_PAENI</name>
<sequence>MLGTSLKCSMLCLEQFDSSMGTMMHSMRITVPAVLAVLVAATSCAPTQPDPASDTPSPQLRLSSTLTCGDAWAGSPPPAPRAPTAEGVSSLAWEGSPASYSWPIQDEMNGYSYTGTGGTKYGAWKTPITVAAGAGKRTITIDTPTDALLIVASATEWETSEALRQGDLDLPSSYTVSACEDRPTQFPGMTLVQGPACVVIRVTEAATGRFSTVSVPMYGGNCS</sequence>
<evidence type="ECO:0008006" key="4">
    <source>
        <dbReference type="Google" id="ProtNLM"/>
    </source>
</evidence>
<evidence type="ECO:0000256" key="1">
    <source>
        <dbReference type="SAM" id="MobiDB-lite"/>
    </source>
</evidence>
<keyword evidence="3" id="KW-1185">Reference proteome</keyword>
<evidence type="ECO:0000313" key="3">
    <source>
        <dbReference type="Proteomes" id="UP001244563"/>
    </source>
</evidence>